<dbReference type="InterPro" id="IPR011701">
    <property type="entry name" value="MFS"/>
</dbReference>
<dbReference type="InterPro" id="IPR020846">
    <property type="entry name" value="MFS_dom"/>
</dbReference>
<dbReference type="Gene3D" id="1.20.1720.10">
    <property type="entry name" value="Multidrug resistance protein D"/>
    <property type="match status" value="1"/>
</dbReference>
<protein>
    <submittedName>
        <fullName evidence="8">Bcr/CflA family drug resistance efflux transporter</fullName>
    </submittedName>
</protein>
<dbReference type="EMBL" id="BMJC01000005">
    <property type="protein sequence ID" value="GGB18180.1"/>
    <property type="molecule type" value="Genomic_DNA"/>
</dbReference>
<evidence type="ECO:0000256" key="2">
    <source>
        <dbReference type="ARBA" id="ARBA00022448"/>
    </source>
</evidence>
<dbReference type="AlphaFoldDB" id="A0A8J2UHA7"/>
<dbReference type="PANTHER" id="PTHR23502:SF132">
    <property type="entry name" value="POLYAMINE TRANSPORTER 2-RELATED"/>
    <property type="match status" value="1"/>
</dbReference>
<evidence type="ECO:0000256" key="1">
    <source>
        <dbReference type="ARBA" id="ARBA00004141"/>
    </source>
</evidence>
<evidence type="ECO:0000256" key="3">
    <source>
        <dbReference type="ARBA" id="ARBA00022692"/>
    </source>
</evidence>
<dbReference type="PROSITE" id="PS50850">
    <property type="entry name" value="MFS"/>
    <property type="match status" value="1"/>
</dbReference>
<dbReference type="Proteomes" id="UP000607559">
    <property type="component" value="Unassembled WGS sequence"/>
</dbReference>
<keyword evidence="3 6" id="KW-0812">Transmembrane</keyword>
<feature type="domain" description="Major facilitator superfamily (MFS) profile" evidence="7">
    <location>
        <begin position="8"/>
        <end position="393"/>
    </location>
</feature>
<evidence type="ECO:0000256" key="5">
    <source>
        <dbReference type="ARBA" id="ARBA00023136"/>
    </source>
</evidence>
<keyword evidence="5 6" id="KW-0472">Membrane</keyword>
<feature type="transmembrane region" description="Helical" evidence="6">
    <location>
        <begin position="162"/>
        <end position="181"/>
    </location>
</feature>
<keyword evidence="9" id="KW-1185">Reference proteome</keyword>
<feature type="transmembrane region" description="Helical" evidence="6">
    <location>
        <begin position="210"/>
        <end position="229"/>
    </location>
</feature>
<feature type="transmembrane region" description="Helical" evidence="6">
    <location>
        <begin position="241"/>
        <end position="264"/>
    </location>
</feature>
<dbReference type="RefSeq" id="WP_188936507.1">
    <property type="nucleotide sequence ID" value="NZ_BMJC01000005.1"/>
</dbReference>
<feature type="transmembrane region" description="Helical" evidence="6">
    <location>
        <begin position="368"/>
        <end position="386"/>
    </location>
</feature>
<reference evidence="8" key="2">
    <citation type="submission" date="2020-09" db="EMBL/GenBank/DDBJ databases">
        <authorList>
            <person name="Sun Q."/>
            <person name="Zhou Y."/>
        </authorList>
    </citation>
    <scope>NUCLEOTIDE SEQUENCE</scope>
    <source>
        <strain evidence="8">CGMCC 1.15448</strain>
    </source>
</reference>
<dbReference type="InterPro" id="IPR036259">
    <property type="entry name" value="MFS_trans_sf"/>
</dbReference>
<dbReference type="GO" id="GO:0015385">
    <property type="term" value="F:sodium:proton antiporter activity"/>
    <property type="evidence" value="ECO:0007669"/>
    <property type="project" value="TreeGrafter"/>
</dbReference>
<name>A0A8J2UHA7_9BACT</name>
<evidence type="ECO:0000256" key="6">
    <source>
        <dbReference type="SAM" id="Phobius"/>
    </source>
</evidence>
<dbReference type="GO" id="GO:1990961">
    <property type="term" value="P:xenobiotic detoxification by transmembrane export across the plasma membrane"/>
    <property type="evidence" value="ECO:0007669"/>
    <property type="project" value="TreeGrafter"/>
</dbReference>
<evidence type="ECO:0000259" key="7">
    <source>
        <dbReference type="PROSITE" id="PS50850"/>
    </source>
</evidence>
<feature type="transmembrane region" description="Helical" evidence="6">
    <location>
        <begin position="74"/>
        <end position="93"/>
    </location>
</feature>
<keyword evidence="4 6" id="KW-1133">Transmembrane helix</keyword>
<evidence type="ECO:0000256" key="4">
    <source>
        <dbReference type="ARBA" id="ARBA00022989"/>
    </source>
</evidence>
<dbReference type="Pfam" id="PF07690">
    <property type="entry name" value="MFS_1"/>
    <property type="match status" value="1"/>
</dbReference>
<evidence type="ECO:0000313" key="8">
    <source>
        <dbReference type="EMBL" id="GGB18180.1"/>
    </source>
</evidence>
<feature type="transmembrane region" description="Helical" evidence="6">
    <location>
        <begin position="132"/>
        <end position="150"/>
    </location>
</feature>
<feature type="transmembrane region" description="Helical" evidence="6">
    <location>
        <begin position="333"/>
        <end position="356"/>
    </location>
</feature>
<comment type="subcellular location">
    <subcellularLocation>
        <location evidence="1">Membrane</location>
        <topology evidence="1">Multi-pass membrane protein</topology>
    </subcellularLocation>
</comment>
<feature type="transmembrane region" description="Helical" evidence="6">
    <location>
        <begin position="303"/>
        <end position="321"/>
    </location>
</feature>
<proteinExistence type="predicted"/>
<feature type="transmembrane region" description="Helical" evidence="6">
    <location>
        <begin position="42"/>
        <end position="62"/>
    </location>
</feature>
<organism evidence="8 9">
    <name type="scientific">Puia dinghuensis</name>
    <dbReference type="NCBI Taxonomy" id="1792502"/>
    <lineage>
        <taxon>Bacteria</taxon>
        <taxon>Pseudomonadati</taxon>
        <taxon>Bacteroidota</taxon>
        <taxon>Chitinophagia</taxon>
        <taxon>Chitinophagales</taxon>
        <taxon>Chitinophagaceae</taxon>
        <taxon>Puia</taxon>
    </lineage>
</organism>
<dbReference type="GO" id="GO:0005886">
    <property type="term" value="C:plasma membrane"/>
    <property type="evidence" value="ECO:0007669"/>
    <property type="project" value="TreeGrafter"/>
</dbReference>
<comment type="caution">
    <text evidence="8">The sequence shown here is derived from an EMBL/GenBank/DDBJ whole genome shotgun (WGS) entry which is preliminary data.</text>
</comment>
<dbReference type="PANTHER" id="PTHR23502">
    <property type="entry name" value="MAJOR FACILITATOR SUPERFAMILY"/>
    <property type="match status" value="1"/>
</dbReference>
<evidence type="ECO:0000313" key="9">
    <source>
        <dbReference type="Proteomes" id="UP000607559"/>
    </source>
</evidence>
<keyword evidence="2" id="KW-0813">Transport</keyword>
<accession>A0A8J2UHA7</accession>
<feature type="transmembrane region" description="Helical" evidence="6">
    <location>
        <begin position="99"/>
        <end position="120"/>
    </location>
</feature>
<feature type="transmembrane region" description="Helical" evidence="6">
    <location>
        <begin position="276"/>
        <end position="297"/>
    </location>
</feature>
<reference evidence="8" key="1">
    <citation type="journal article" date="2014" name="Int. J. Syst. Evol. Microbiol.">
        <title>Complete genome sequence of Corynebacterium casei LMG S-19264T (=DSM 44701T), isolated from a smear-ripened cheese.</title>
        <authorList>
            <consortium name="US DOE Joint Genome Institute (JGI-PGF)"/>
            <person name="Walter F."/>
            <person name="Albersmeier A."/>
            <person name="Kalinowski J."/>
            <person name="Ruckert C."/>
        </authorList>
    </citation>
    <scope>NUCLEOTIDE SEQUENCE</scope>
    <source>
        <strain evidence="8">CGMCC 1.15448</strain>
    </source>
</reference>
<sequence>MKRHQSIANFLALALLPLSGFATDIYVPALPRMAESLHVSGLQIQVTITLYLVSYGISQLFIGSVLDSLGRYRIGLASLMLFSLASLVIALTHSLSVIYAMRIVQGVTVGAVIAGKRAYFVDLFTGDRLKHYLSLFSIIWSTGPIVAPFVGGWLQTAFGWEMNFYLLAVVGAGFTIAELLFSGETLPNPTPFRLGQVVNVYAGMLRTSEFILGIVLLGLSYSMVMVYNMTGPFVIEHHLQLSVVTAGYCSLIMGFAWMVGGFISKATIGLPFFRKLLVNNTIQMVLVLVMLVCVRQVETLSSLVIFAFLIHVCAGYTFNNYMTFCLTRFPHNAGVASGLTGGVTFLIVSSLSYGIVNFFPAKDALNLGYSYLVFILLTALVIFFAFRGMVSRRKPAGAAA</sequence>
<gene>
    <name evidence="8" type="ORF">GCM10011511_47500</name>
</gene>
<dbReference type="SUPFAM" id="SSF103473">
    <property type="entry name" value="MFS general substrate transporter"/>
    <property type="match status" value="1"/>
</dbReference>